<evidence type="ECO:0000256" key="1">
    <source>
        <dbReference type="ARBA" id="ARBA00012528"/>
    </source>
</evidence>
<dbReference type="NCBIfam" id="TIGR00254">
    <property type="entry name" value="GGDEF"/>
    <property type="match status" value="1"/>
</dbReference>
<dbReference type="GO" id="GO:0005886">
    <property type="term" value="C:plasma membrane"/>
    <property type="evidence" value="ECO:0007669"/>
    <property type="project" value="TreeGrafter"/>
</dbReference>
<name>A0A317DZ11_9PROT</name>
<dbReference type="Proteomes" id="UP000245461">
    <property type="component" value="Unassembled WGS sequence"/>
</dbReference>
<dbReference type="Pfam" id="PF00990">
    <property type="entry name" value="GGDEF"/>
    <property type="match status" value="1"/>
</dbReference>
<evidence type="ECO:0000313" key="5">
    <source>
        <dbReference type="Proteomes" id="UP000245461"/>
    </source>
</evidence>
<dbReference type="PANTHER" id="PTHR45138">
    <property type="entry name" value="REGULATORY COMPONENTS OF SENSORY TRANSDUCTION SYSTEM"/>
    <property type="match status" value="1"/>
</dbReference>
<evidence type="ECO:0000313" key="4">
    <source>
        <dbReference type="EMBL" id="PWR18125.1"/>
    </source>
</evidence>
<dbReference type="InterPro" id="IPR043128">
    <property type="entry name" value="Rev_trsase/Diguanyl_cyclase"/>
</dbReference>
<evidence type="ECO:0000256" key="2">
    <source>
        <dbReference type="ARBA" id="ARBA00034247"/>
    </source>
</evidence>
<dbReference type="InterPro" id="IPR029787">
    <property type="entry name" value="Nucleotide_cyclase"/>
</dbReference>
<comment type="catalytic activity">
    <reaction evidence="2">
        <text>2 GTP = 3',3'-c-di-GMP + 2 diphosphate</text>
        <dbReference type="Rhea" id="RHEA:24898"/>
        <dbReference type="ChEBI" id="CHEBI:33019"/>
        <dbReference type="ChEBI" id="CHEBI:37565"/>
        <dbReference type="ChEBI" id="CHEBI:58805"/>
        <dbReference type="EC" id="2.7.7.65"/>
    </reaction>
</comment>
<dbReference type="InterPro" id="IPR000160">
    <property type="entry name" value="GGDEF_dom"/>
</dbReference>
<accession>A0A317DZ11</accession>
<dbReference type="Gene3D" id="3.30.70.270">
    <property type="match status" value="1"/>
</dbReference>
<dbReference type="EC" id="2.7.7.65" evidence="1"/>
<dbReference type="AlphaFoldDB" id="A0A317DZ11"/>
<dbReference type="PANTHER" id="PTHR45138:SF9">
    <property type="entry name" value="DIGUANYLATE CYCLASE DGCM-RELATED"/>
    <property type="match status" value="1"/>
</dbReference>
<proteinExistence type="predicted"/>
<sequence length="403" mass="45459">MASKGPPHWLRLVKAPVMIVNATGDILVAANAGARRILMLPADLALPCPLDMAIGDEASESLHAAAARRLEFRLVLTCRTRGGFRSLCFDAEPCAEGFTVTLGHPVPDERTWLESLEEVAAGLPIGLEIYDRDFRPLLCNEVSDHFFNYPGIRMDHHDDWWSIGFPDEDDRRHAFIEWQERIAEAREDQSRSRSAEWKVRCADGLDRHFEFRFRFVGDLYTVVFWDVTERRRLEEEWREFACTDVLTGLCNRRHFFEQGEIMRRNTDLGHEDLSLLMIDIDHFKAINDQHGHAVGDHVLRVVADRCSKALRLGDLIARIGGEEFAVLLPSTGSAESANIALRLNRVVADYPIECGSVVVDARISVGGATRTHQGEPLESLLDRADRALYAAKSNGRNRVEFSG</sequence>
<dbReference type="GO" id="GO:1902201">
    <property type="term" value="P:negative regulation of bacterial-type flagellum-dependent cell motility"/>
    <property type="evidence" value="ECO:0007669"/>
    <property type="project" value="TreeGrafter"/>
</dbReference>
<dbReference type="CDD" id="cd01949">
    <property type="entry name" value="GGDEF"/>
    <property type="match status" value="1"/>
</dbReference>
<organism evidence="4 5">
    <name type="scientific">Zavarzinia aquatilis</name>
    <dbReference type="NCBI Taxonomy" id="2211142"/>
    <lineage>
        <taxon>Bacteria</taxon>
        <taxon>Pseudomonadati</taxon>
        <taxon>Pseudomonadota</taxon>
        <taxon>Alphaproteobacteria</taxon>
        <taxon>Rhodospirillales</taxon>
        <taxon>Zavarziniaceae</taxon>
        <taxon>Zavarzinia</taxon>
    </lineage>
</organism>
<dbReference type="PROSITE" id="PS50887">
    <property type="entry name" value="GGDEF"/>
    <property type="match status" value="1"/>
</dbReference>
<dbReference type="Gene3D" id="3.30.450.20">
    <property type="entry name" value="PAS domain"/>
    <property type="match status" value="1"/>
</dbReference>
<dbReference type="OrthoDB" id="9812260at2"/>
<keyword evidence="5" id="KW-1185">Reference proteome</keyword>
<dbReference type="GO" id="GO:0043709">
    <property type="term" value="P:cell adhesion involved in single-species biofilm formation"/>
    <property type="evidence" value="ECO:0007669"/>
    <property type="project" value="TreeGrafter"/>
</dbReference>
<dbReference type="InterPro" id="IPR050469">
    <property type="entry name" value="Diguanylate_Cyclase"/>
</dbReference>
<dbReference type="GO" id="GO:0052621">
    <property type="term" value="F:diguanylate cyclase activity"/>
    <property type="evidence" value="ECO:0007669"/>
    <property type="project" value="UniProtKB-EC"/>
</dbReference>
<reference evidence="4 5" key="1">
    <citation type="submission" date="2018-05" db="EMBL/GenBank/DDBJ databases">
        <title>Zavarzinia sp. HR-AS.</title>
        <authorList>
            <person name="Lee Y."/>
            <person name="Jeon C.O."/>
        </authorList>
    </citation>
    <scope>NUCLEOTIDE SEQUENCE [LARGE SCALE GENOMIC DNA]</scope>
    <source>
        <strain evidence="4 5">HR-AS</strain>
    </source>
</reference>
<protein>
    <recommendedName>
        <fullName evidence="1">diguanylate cyclase</fullName>
        <ecNumber evidence="1">2.7.7.65</ecNumber>
    </recommendedName>
</protein>
<comment type="caution">
    <text evidence="4">The sequence shown here is derived from an EMBL/GenBank/DDBJ whole genome shotgun (WGS) entry which is preliminary data.</text>
</comment>
<dbReference type="InterPro" id="IPR035965">
    <property type="entry name" value="PAS-like_dom_sf"/>
</dbReference>
<dbReference type="EMBL" id="QGLE01000017">
    <property type="protein sequence ID" value="PWR18125.1"/>
    <property type="molecule type" value="Genomic_DNA"/>
</dbReference>
<dbReference type="SUPFAM" id="SSF55785">
    <property type="entry name" value="PYP-like sensor domain (PAS domain)"/>
    <property type="match status" value="1"/>
</dbReference>
<dbReference type="SMART" id="SM00267">
    <property type="entry name" value="GGDEF"/>
    <property type="match status" value="1"/>
</dbReference>
<dbReference type="FunFam" id="3.30.70.270:FF:000001">
    <property type="entry name" value="Diguanylate cyclase domain protein"/>
    <property type="match status" value="1"/>
</dbReference>
<dbReference type="RefSeq" id="WP_109907944.1">
    <property type="nucleotide sequence ID" value="NZ_QGLE01000017.1"/>
</dbReference>
<dbReference type="SUPFAM" id="SSF55073">
    <property type="entry name" value="Nucleotide cyclase"/>
    <property type="match status" value="1"/>
</dbReference>
<feature type="domain" description="GGDEF" evidence="3">
    <location>
        <begin position="271"/>
        <end position="403"/>
    </location>
</feature>
<gene>
    <name evidence="4" type="ORF">DKG74_19975</name>
</gene>
<evidence type="ECO:0000259" key="3">
    <source>
        <dbReference type="PROSITE" id="PS50887"/>
    </source>
</evidence>